<sequence>MEVVGVVAAIPGLIEIVQGLTTAVQGLVKRKVAAKTAEELHLQLKDLEETLKDLQKRWRQNPLGQSQLQRLSPALTQLRLELSSIKDKLQSSKITKDPAGFFRKAIFLTTSLDKTLNESLTRLTQAKTSLTLVLAHHHDRQAAELLEISYSDLRLKLRTLLRPSNDSFIPRRADQTCEWVWSHAVFTPWVSKSPSPSTNHLDRILCLFGIKGCGKSVLVKSIAERLKDRGEIALHFSFWAGSETQRKLLDLLRTILWQLLNHLPDVKFQQLSTPLVTEPSLNERNVLGVIHKALRLVDSDTYCIIDGIDESTDNWTSRGDKCLQAVFALVEQHPKIHLLISGREPTMRTLLRESPPTIEVTESLVQHDMRRFISVGLQDALTIQNAEIVELVRTTLEAKSQIMFLWATLVFKDMRRCYSIREIKKTLSQVPRDLDREYHRLFQRLMGRTGGTLTKPSISMKRARGILSTILACPEPLTAEEICYAYAAQENPSGNIEDDLIAMEGITDSCGDFLRVTEGRYHLVHTSAADFLTRPAEEWRDEDSDIDYFRVDPGDAQQSMCTACLGYMETLDWGYPLTDNGARDLPSRYPFFLHSIKFFPYHFAKAMGLGRGSWANPYLAQFAGTRQACLLFEYAASIAQNGLQEGEMSEFLYWLELVDANIYLPTSQFIHAYENELEYRRHEFGPTDRRYGSWRALSLLFPVDVLQKRDFQSLADLSRPDKLVLEIRETPFRALPDYLAQPQNIGILQVSHKVQALSNVLGGFRDAATDLMALSMDSLPAPMIFLGEALASSRGDWPMAQRLATISLTKSRGKGNLFEAASLLDIASATRLLDGKNCDDVDIIWQALGILDQLPPQPQNQFYKGRALFQLTRSLVYQGKEAANETACRLRDLIGKEPKKTSNRMWEYFLCNTAKGLKLRVNWLSWVAEVYLSKGKYAEAASLAGEALAVGEESKLALCLLPLLIQRNAFLSLNDPQNCVAVSLKILNFLEPSSRDQEKQKSYRRIQRETQFRIAVSLVIQGDAEKARSWYDKAADSAISLPTDEQHPLYTENIDDLPQLASHLALVGEYERSELTFSKFLQVRKYFHVEGKTQDFQNIGSLVDKLGRLGSIEPDYQRLLHCFSLRKQCIWPSKAQNDPVNLDMEGKWWGACTRYSKNKFVPNFRHNWTLFCLKHIDTHLGKDDCWDEAFYWYEDLGKHYSEVGDVTAAEMVLSDATYRYLADYSLFFSWGLILASTVFFYQRKFPQRRVLLLCAHEAWRKSADPSPWSVFSGEVYFAWTFTKDAEFLRDSSAASDLQASFIQKAYEHLTKARDANDQLREGDPDDLDEDATEEQNKRQKIIDSLEDRLKFLGSKPLPLKITDGNKEATEGNCNLRRVQSLVFPGPCRPLQRRPSLELY</sequence>
<proteinExistence type="predicted"/>
<name>A0ACD3Z6M4_FUSSC</name>
<dbReference type="Proteomes" id="UP000830768">
    <property type="component" value="Chromosome 6"/>
</dbReference>
<evidence type="ECO:0000313" key="1">
    <source>
        <dbReference type="EMBL" id="UPK96924.1"/>
    </source>
</evidence>
<reference evidence="1" key="1">
    <citation type="submission" date="2021-11" db="EMBL/GenBank/DDBJ databases">
        <title>Fusarium solani-melongenae Genome sequencing and assembly.</title>
        <authorList>
            <person name="Xie S."/>
            <person name="Huang L."/>
            <person name="Zhang X."/>
        </authorList>
    </citation>
    <scope>NUCLEOTIDE SEQUENCE</scope>
    <source>
        <strain evidence="1">CRI 24-3</strain>
    </source>
</reference>
<evidence type="ECO:0000313" key="2">
    <source>
        <dbReference type="Proteomes" id="UP000830768"/>
    </source>
</evidence>
<gene>
    <name evidence="1" type="ORF">LCI18_007859</name>
</gene>
<keyword evidence="2" id="KW-1185">Reference proteome</keyword>
<organism evidence="1 2">
    <name type="scientific">Fusarium solani subsp. cucurbitae</name>
    <name type="common">Neocosmosporum cucurbitae</name>
    <dbReference type="NCBI Taxonomy" id="2747967"/>
    <lineage>
        <taxon>Eukaryota</taxon>
        <taxon>Fungi</taxon>
        <taxon>Dikarya</taxon>
        <taxon>Ascomycota</taxon>
        <taxon>Pezizomycotina</taxon>
        <taxon>Sordariomycetes</taxon>
        <taxon>Hypocreomycetidae</taxon>
        <taxon>Hypocreales</taxon>
        <taxon>Nectriaceae</taxon>
        <taxon>Fusarium</taxon>
        <taxon>Fusarium solani species complex</taxon>
    </lineage>
</organism>
<accession>A0ACD3Z6M4</accession>
<dbReference type="EMBL" id="CP090035">
    <property type="protein sequence ID" value="UPK96924.1"/>
    <property type="molecule type" value="Genomic_DNA"/>
</dbReference>
<protein>
    <submittedName>
        <fullName evidence="1">Uncharacterized protein</fullName>
    </submittedName>
</protein>